<feature type="domain" description="Sulfatase N-terminal" evidence="8">
    <location>
        <begin position="264"/>
        <end position="422"/>
    </location>
</feature>
<dbReference type="GO" id="GO:0046872">
    <property type="term" value="F:metal ion binding"/>
    <property type="evidence" value="ECO:0007669"/>
    <property type="project" value="UniProtKB-KW"/>
</dbReference>
<dbReference type="PROSITE" id="PS00149">
    <property type="entry name" value="SULFATASE_2"/>
    <property type="match status" value="1"/>
</dbReference>
<dbReference type="PANTHER" id="PTHR42693:SF49">
    <property type="entry name" value="SULFATASE N-TERMINAL DOMAIN-CONTAINING PROTEIN"/>
    <property type="match status" value="1"/>
</dbReference>
<dbReference type="PROSITE" id="PS00523">
    <property type="entry name" value="SULFATASE_1"/>
    <property type="match status" value="1"/>
</dbReference>
<dbReference type="InterPro" id="IPR000917">
    <property type="entry name" value="Sulfatase_N"/>
</dbReference>
<dbReference type="InterPro" id="IPR024607">
    <property type="entry name" value="Sulfatase_CS"/>
</dbReference>
<evidence type="ECO:0000256" key="7">
    <source>
        <dbReference type="SAM" id="SignalP"/>
    </source>
</evidence>
<keyword evidence="5" id="KW-0106">Calcium</keyword>
<dbReference type="Pfam" id="PF00884">
    <property type="entry name" value="Sulfatase"/>
    <property type="match status" value="2"/>
</dbReference>
<dbReference type="SUPFAM" id="SSF53649">
    <property type="entry name" value="Alkaline phosphatase-like"/>
    <property type="match status" value="1"/>
</dbReference>
<dbReference type="Proteomes" id="UP000663891">
    <property type="component" value="Unassembled WGS sequence"/>
</dbReference>
<proteinExistence type="inferred from homology"/>
<evidence type="ECO:0000256" key="1">
    <source>
        <dbReference type="ARBA" id="ARBA00001913"/>
    </source>
</evidence>
<evidence type="ECO:0000313" key="10">
    <source>
        <dbReference type="EMBL" id="CAF3697974.1"/>
    </source>
</evidence>
<dbReference type="InterPro" id="IPR050738">
    <property type="entry name" value="Sulfatase"/>
</dbReference>
<evidence type="ECO:0000256" key="3">
    <source>
        <dbReference type="ARBA" id="ARBA00022723"/>
    </source>
</evidence>
<gene>
    <name evidence="10" type="ORF">OKA104_LOCUS12285</name>
    <name evidence="9" type="ORF">VCS650_LOCUS11871</name>
</gene>
<comment type="similarity">
    <text evidence="2">Belongs to the sulfatase family.</text>
</comment>
<keyword evidence="7" id="KW-0732">Signal</keyword>
<feature type="domain" description="Sulfatase N-terminal" evidence="8">
    <location>
        <begin position="23"/>
        <end position="190"/>
    </location>
</feature>
<dbReference type="Gene3D" id="3.40.720.10">
    <property type="entry name" value="Alkaline Phosphatase, subunit A"/>
    <property type="match status" value="1"/>
</dbReference>
<organism evidence="9 11">
    <name type="scientific">Adineta steineri</name>
    <dbReference type="NCBI Taxonomy" id="433720"/>
    <lineage>
        <taxon>Eukaryota</taxon>
        <taxon>Metazoa</taxon>
        <taxon>Spiralia</taxon>
        <taxon>Gnathifera</taxon>
        <taxon>Rotifera</taxon>
        <taxon>Eurotatoria</taxon>
        <taxon>Bdelloidea</taxon>
        <taxon>Adinetida</taxon>
        <taxon>Adinetidae</taxon>
        <taxon>Adineta</taxon>
    </lineage>
</organism>
<feature type="chain" id="PRO_5035599926" description="Sulfatase N-terminal domain-containing protein" evidence="7">
    <location>
        <begin position="21"/>
        <end position="585"/>
    </location>
</feature>
<dbReference type="InterPro" id="IPR017850">
    <property type="entry name" value="Alkaline_phosphatase_core_sf"/>
</dbReference>
<dbReference type="Gene3D" id="1.10.287.550">
    <property type="entry name" value="Helix hairpin bin"/>
    <property type="match status" value="1"/>
</dbReference>
<keyword evidence="4" id="KW-0378">Hydrolase</keyword>
<dbReference type="EMBL" id="CAJOAY010000589">
    <property type="protein sequence ID" value="CAF3697974.1"/>
    <property type="molecule type" value="Genomic_DNA"/>
</dbReference>
<comment type="cofactor">
    <cofactor evidence="1">
        <name>Ca(2+)</name>
        <dbReference type="ChEBI" id="CHEBI:29108"/>
    </cofactor>
</comment>
<name>A0A814D075_9BILA</name>
<evidence type="ECO:0000256" key="6">
    <source>
        <dbReference type="SAM" id="Phobius"/>
    </source>
</evidence>
<evidence type="ECO:0000313" key="9">
    <source>
        <dbReference type="EMBL" id="CAF0947470.1"/>
    </source>
</evidence>
<feature type="transmembrane region" description="Helical" evidence="6">
    <location>
        <begin position="213"/>
        <end position="233"/>
    </location>
</feature>
<reference evidence="9" key="1">
    <citation type="submission" date="2021-02" db="EMBL/GenBank/DDBJ databases">
        <authorList>
            <person name="Nowell W R."/>
        </authorList>
    </citation>
    <scope>NUCLEOTIDE SEQUENCE</scope>
</reference>
<dbReference type="Proteomes" id="UP000663881">
    <property type="component" value="Unassembled WGS sequence"/>
</dbReference>
<keyword evidence="6" id="KW-1133">Transmembrane helix</keyword>
<dbReference type="Gene3D" id="3.30.1120.10">
    <property type="match status" value="1"/>
</dbReference>
<keyword evidence="6" id="KW-0472">Membrane</keyword>
<evidence type="ECO:0000256" key="4">
    <source>
        <dbReference type="ARBA" id="ARBA00022801"/>
    </source>
</evidence>
<feature type="transmembrane region" description="Helical" evidence="6">
    <location>
        <begin position="184"/>
        <end position="206"/>
    </location>
</feature>
<accession>A0A814D075</accession>
<feature type="signal peptide" evidence="7">
    <location>
        <begin position="1"/>
        <end position="20"/>
    </location>
</feature>
<dbReference type="Pfam" id="PF14707">
    <property type="entry name" value="Sulfatase_C"/>
    <property type="match status" value="1"/>
</dbReference>
<protein>
    <recommendedName>
        <fullName evidence="8">Sulfatase N-terminal domain-containing protein</fullName>
    </recommendedName>
</protein>
<evidence type="ECO:0000259" key="8">
    <source>
        <dbReference type="Pfam" id="PF00884"/>
    </source>
</evidence>
<comment type="caution">
    <text evidence="9">The sequence shown here is derived from an EMBL/GenBank/DDBJ whole genome shotgun (WGS) entry which is preliminary data.</text>
</comment>
<evidence type="ECO:0000256" key="5">
    <source>
        <dbReference type="ARBA" id="ARBA00022837"/>
    </source>
</evidence>
<keyword evidence="6" id="KW-0812">Transmembrane</keyword>
<dbReference type="EMBL" id="CAJNON010000089">
    <property type="protein sequence ID" value="CAF0947470.1"/>
    <property type="molecule type" value="Genomic_DNA"/>
</dbReference>
<dbReference type="GO" id="GO:0004065">
    <property type="term" value="F:arylsulfatase activity"/>
    <property type="evidence" value="ECO:0007669"/>
    <property type="project" value="TreeGrafter"/>
</dbReference>
<dbReference type="PANTHER" id="PTHR42693">
    <property type="entry name" value="ARYLSULFATASE FAMILY MEMBER"/>
    <property type="match status" value="1"/>
</dbReference>
<sequence length="585" mass="65677">MKILIGIYFFLFHLINLSKSTTPNILIFLVDDLGYGDLGCYGNSTIDSPNIDSLARDGARYTQMYSAAPICTPSRAGFLTGRYPVRLGLTSNDNRFRTFNSPGQPGGLPHDETTMAEIAQKLGYRTGLVGKWHLGLGRNGEHLPTRHGFDTFFGMPVTNVQTCGNKKIYNLIGGHGEVLDRSFLSYWITLTGKIWLTFIGVAFATWYFYSRKLAFIILFAGAIGFFGGMWYTLSFTLLSRSSCLLYRNETIIEQPVHLENLTLRNTNEAIEFMKDTVTIHKKPFFLYMAYIKVHTALFTLPENVGRSRHGAYGDNIEELDWSVGQILQALKSLNIENDTLVLFSSDNGPFLERGIEAGFCGRAQTIDGKLSEPLRGAKGQTWECGIRVPGMLRWPGHIISGQSIESVSSLLDFYPTLLKLWNVSSFIDRPLDGVSLWSQLNLINQTLLSSSLFNVEKERDTLFHYCGSTVTAVRQGKYKAHYWTPKWDEGLHACPSVTICPCLSNQHSPPLLFDIEADPSEELPLDTQKHSKILSLMDVAVQEHKATLIPVSNQLETLALPWLFPCCKTQGWTRVFRLITNSCQC</sequence>
<evidence type="ECO:0000256" key="2">
    <source>
        <dbReference type="ARBA" id="ARBA00008779"/>
    </source>
</evidence>
<dbReference type="AlphaFoldDB" id="A0A814D075"/>
<keyword evidence="3" id="KW-0479">Metal-binding</keyword>
<dbReference type="OrthoDB" id="103349at2759"/>
<evidence type="ECO:0000313" key="11">
    <source>
        <dbReference type="Proteomes" id="UP000663891"/>
    </source>
</evidence>